<feature type="signal peptide" evidence="4">
    <location>
        <begin position="1"/>
        <end position="24"/>
    </location>
</feature>
<evidence type="ECO:0000313" key="6">
    <source>
        <dbReference type="Proteomes" id="UP000606600"/>
    </source>
</evidence>
<keyword evidence="2" id="KW-0442">Lipid degradation</keyword>
<evidence type="ECO:0000256" key="3">
    <source>
        <dbReference type="ARBA" id="ARBA00023098"/>
    </source>
</evidence>
<dbReference type="InterPro" id="IPR029058">
    <property type="entry name" value="AB_hydrolase_fold"/>
</dbReference>
<comment type="caution">
    <text evidence="5">The sequence shown here is derived from an EMBL/GenBank/DDBJ whole genome shotgun (WGS) entry which is preliminary data.</text>
</comment>
<keyword evidence="3" id="KW-0443">Lipid metabolism</keyword>
<evidence type="ECO:0000256" key="2">
    <source>
        <dbReference type="ARBA" id="ARBA00022963"/>
    </source>
</evidence>
<keyword evidence="6" id="KW-1185">Reference proteome</keyword>
<dbReference type="PANTHER" id="PTHR10272:SF0">
    <property type="entry name" value="PLATELET-ACTIVATING FACTOR ACETYLHYDROLASE"/>
    <property type="match status" value="1"/>
</dbReference>
<keyword evidence="1 5" id="KW-0378">Hydrolase</keyword>
<sequence length="345" mass="38002">MKFKPMFRRFITIIAIALPLLADAQNIKIGQRTIKFNDTTRQRPLVTEIWYPTEDNREPFVIPHYPFVHISTVRDAKLPVGKHALIMISHGTGGGRITLEWLADALVQKGFIVAAVDHWGNTYDNKIAINFVTPWQRPQDISFVLTGLLKNKDFGPVIDANRIGAAGFSIGGYTVIALAGGKLDLKALDAFTKTPEGIKEITLPEFPNLASQIDDKAVELSFKNSPDLKDKRIKAFFAMCPAVGQGFVNKKQLARVTAPMYIVGSQSDSIAPVKTNALIFHKLIPKSKLLIIPGKTGHYVFLNEGSAEMKPTGGVYFNDDATVNRKAIHTQVGDLATKFFSGALK</sequence>
<dbReference type="Gene3D" id="3.40.50.1820">
    <property type="entry name" value="alpha/beta hydrolase"/>
    <property type="match status" value="1"/>
</dbReference>
<evidence type="ECO:0000313" key="5">
    <source>
        <dbReference type="EMBL" id="MBD1366678.1"/>
    </source>
</evidence>
<accession>A0ABR7WWV7</accession>
<evidence type="ECO:0000256" key="1">
    <source>
        <dbReference type="ARBA" id="ARBA00022801"/>
    </source>
</evidence>
<name>A0ABR7WWV7_9SPHI</name>
<dbReference type="Proteomes" id="UP000606600">
    <property type="component" value="Unassembled WGS sequence"/>
</dbReference>
<organism evidence="5 6">
    <name type="scientific">Mucilaginibacter pankratovii</name>
    <dbReference type="NCBI Taxonomy" id="2772110"/>
    <lineage>
        <taxon>Bacteria</taxon>
        <taxon>Pseudomonadati</taxon>
        <taxon>Bacteroidota</taxon>
        <taxon>Sphingobacteriia</taxon>
        <taxon>Sphingobacteriales</taxon>
        <taxon>Sphingobacteriaceae</taxon>
        <taxon>Mucilaginibacter</taxon>
    </lineage>
</organism>
<reference evidence="5 6" key="1">
    <citation type="submission" date="2020-09" db="EMBL/GenBank/DDBJ databases">
        <title>Novel species of Mucilaginibacter isolated from a glacier on the Tibetan Plateau.</title>
        <authorList>
            <person name="Liu Q."/>
            <person name="Xin Y.-H."/>
        </authorList>
    </citation>
    <scope>NUCLEOTIDE SEQUENCE [LARGE SCALE GENOMIC DNA]</scope>
    <source>
        <strain evidence="5 6">ZT4R22</strain>
    </source>
</reference>
<evidence type="ECO:0000256" key="4">
    <source>
        <dbReference type="SAM" id="SignalP"/>
    </source>
</evidence>
<dbReference type="GO" id="GO:0016787">
    <property type="term" value="F:hydrolase activity"/>
    <property type="evidence" value="ECO:0007669"/>
    <property type="project" value="UniProtKB-KW"/>
</dbReference>
<dbReference type="SUPFAM" id="SSF53474">
    <property type="entry name" value="alpha/beta-Hydrolases"/>
    <property type="match status" value="1"/>
</dbReference>
<dbReference type="PIRSF" id="PIRSF031982">
    <property type="entry name" value="UCP031982_abhydr"/>
    <property type="match status" value="1"/>
</dbReference>
<dbReference type="PANTHER" id="PTHR10272">
    <property type="entry name" value="PLATELET-ACTIVATING FACTOR ACETYLHYDROLASE"/>
    <property type="match status" value="1"/>
</dbReference>
<dbReference type="RefSeq" id="WP_191191310.1">
    <property type="nucleotide sequence ID" value="NZ_JACWMY010000013.1"/>
</dbReference>
<gene>
    <name evidence="5" type="ORF">IDJ77_22895</name>
</gene>
<protein>
    <submittedName>
        <fullName evidence="5">Dienelactone hydrolase</fullName>
    </submittedName>
</protein>
<proteinExistence type="predicted"/>
<dbReference type="InterPro" id="IPR016986">
    <property type="entry name" value="UCP031982_abhydr"/>
</dbReference>
<keyword evidence="4" id="KW-0732">Signal</keyword>
<feature type="chain" id="PRO_5046700177" evidence="4">
    <location>
        <begin position="25"/>
        <end position="345"/>
    </location>
</feature>
<dbReference type="EMBL" id="JACWMY010000013">
    <property type="protein sequence ID" value="MBD1366678.1"/>
    <property type="molecule type" value="Genomic_DNA"/>
</dbReference>